<sequence>MEIGQSPVDSAYSRPTPTPAERNEAPRQERLESNQSDAPSPTTQSSSQPTATTGSVGRNIDTYA</sequence>
<feature type="region of interest" description="Disordered" evidence="1">
    <location>
        <begin position="1"/>
        <end position="64"/>
    </location>
</feature>
<evidence type="ECO:0000313" key="2">
    <source>
        <dbReference type="EMBL" id="MFC3201110.1"/>
    </source>
</evidence>
<protein>
    <submittedName>
        <fullName evidence="2">Uncharacterized protein</fullName>
    </submittedName>
</protein>
<name>A0ABV7JSN1_9ALTE</name>
<feature type="compositionally biased region" description="Basic and acidic residues" evidence="1">
    <location>
        <begin position="21"/>
        <end position="32"/>
    </location>
</feature>
<dbReference type="Proteomes" id="UP001595477">
    <property type="component" value="Unassembled WGS sequence"/>
</dbReference>
<evidence type="ECO:0000256" key="1">
    <source>
        <dbReference type="SAM" id="MobiDB-lite"/>
    </source>
</evidence>
<comment type="caution">
    <text evidence="2">The sequence shown here is derived from an EMBL/GenBank/DDBJ whole genome shotgun (WGS) entry which is preliminary data.</text>
</comment>
<accession>A0ABV7JSN1</accession>
<dbReference type="RefSeq" id="WP_123325827.1">
    <property type="nucleotide sequence ID" value="NZ_JBHRSX010000013.1"/>
</dbReference>
<gene>
    <name evidence="2" type="ORF">ACFOEW_04665</name>
</gene>
<proteinExistence type="predicted"/>
<reference evidence="3" key="1">
    <citation type="journal article" date="2019" name="Int. J. Syst. Evol. Microbiol.">
        <title>The Global Catalogue of Microorganisms (GCM) 10K type strain sequencing project: providing services to taxonomists for standard genome sequencing and annotation.</title>
        <authorList>
            <consortium name="The Broad Institute Genomics Platform"/>
            <consortium name="The Broad Institute Genome Sequencing Center for Infectious Disease"/>
            <person name="Wu L."/>
            <person name="Ma J."/>
        </authorList>
    </citation>
    <scope>NUCLEOTIDE SEQUENCE [LARGE SCALE GENOMIC DNA]</scope>
    <source>
        <strain evidence="3">KCTC 52449</strain>
    </source>
</reference>
<evidence type="ECO:0000313" key="3">
    <source>
        <dbReference type="Proteomes" id="UP001595477"/>
    </source>
</evidence>
<dbReference type="EMBL" id="JBHRSX010000013">
    <property type="protein sequence ID" value="MFC3201110.1"/>
    <property type="molecule type" value="Genomic_DNA"/>
</dbReference>
<feature type="compositionally biased region" description="Low complexity" evidence="1">
    <location>
        <begin position="35"/>
        <end position="53"/>
    </location>
</feature>
<organism evidence="2 3">
    <name type="scientific">Alteromonas oceani</name>
    <dbReference type="NCBI Taxonomy" id="2071609"/>
    <lineage>
        <taxon>Bacteria</taxon>
        <taxon>Pseudomonadati</taxon>
        <taxon>Pseudomonadota</taxon>
        <taxon>Gammaproteobacteria</taxon>
        <taxon>Alteromonadales</taxon>
        <taxon>Alteromonadaceae</taxon>
        <taxon>Alteromonas/Salinimonas group</taxon>
        <taxon>Alteromonas</taxon>
    </lineage>
</organism>
<keyword evidence="3" id="KW-1185">Reference proteome</keyword>